<protein>
    <submittedName>
        <fullName evidence="1">Uncharacterized protein</fullName>
    </submittedName>
</protein>
<gene>
    <name evidence="1" type="ORF">E7V67_010110</name>
</gene>
<reference evidence="1 2" key="1">
    <citation type="journal article" date="2019" name="Int. J. Syst. Evol. Microbiol.">
        <title>The Draft Whole-Genome Sequence of the Antibiotic Producer Empedobacter haloabium ATCC 31962 Provides Indications for Its Taxonomic Reclassification.</title>
        <authorList>
            <person name="Miess H."/>
            <person name="Arlt P."/>
            <person name="Apel A.K."/>
            <person name="Weber T."/>
            <person name="Nieselt K."/>
            <person name="Hanssen F."/>
            <person name="Czemmel S."/>
            <person name="Nahnsen S."/>
            <person name="Gross H."/>
        </authorList>
    </citation>
    <scope>NUCLEOTIDE SEQUENCE [LARGE SCALE GENOMIC DNA]</scope>
    <source>
        <strain evidence="1 2">ATCC 31962</strain>
    </source>
</reference>
<dbReference type="EMBL" id="CP136508">
    <property type="protein sequence ID" value="WUR15431.1"/>
    <property type="molecule type" value="Genomic_DNA"/>
</dbReference>
<proteinExistence type="predicted"/>
<sequence>MTFQNLFRQIHGARAPITVFAHLQRTSHLRDKQAEREAIMALSNAITRHHVGRALSAARVLLLLVGPSAAIELIQRHGLFRASFGNTACTMRTSIARRYTLQIPLEGPAAEFFKMDKLLVN</sequence>
<organism evidence="1 2">
    <name type="scientific">[Empedobacter] haloabium</name>
    <dbReference type="NCBI Taxonomy" id="592317"/>
    <lineage>
        <taxon>Bacteria</taxon>
        <taxon>Pseudomonadati</taxon>
        <taxon>Pseudomonadota</taxon>
        <taxon>Betaproteobacteria</taxon>
        <taxon>Burkholderiales</taxon>
        <taxon>Oxalobacteraceae</taxon>
        <taxon>Telluria group</taxon>
        <taxon>Telluria group incertae sedis</taxon>
    </lineage>
</organism>
<evidence type="ECO:0000313" key="2">
    <source>
        <dbReference type="Proteomes" id="UP000321323"/>
    </source>
</evidence>
<dbReference type="Proteomes" id="UP000321323">
    <property type="component" value="Chromosome"/>
</dbReference>
<name>A0ABZ1URT5_9BURK</name>
<keyword evidence="2" id="KW-1185">Reference proteome</keyword>
<evidence type="ECO:0000313" key="1">
    <source>
        <dbReference type="EMBL" id="WUR15431.1"/>
    </source>
</evidence>
<accession>A0ABZ1URT5</accession>